<keyword evidence="10" id="KW-1185">Reference proteome</keyword>
<dbReference type="EMBL" id="JACHFQ010000001">
    <property type="protein sequence ID" value="MBB5225150.1"/>
    <property type="molecule type" value="Genomic_DNA"/>
</dbReference>
<dbReference type="GO" id="GO:0003952">
    <property type="term" value="F:NAD+ synthase (glutamine-hydrolyzing) activity"/>
    <property type="evidence" value="ECO:0007669"/>
    <property type="project" value="InterPro"/>
</dbReference>
<proteinExistence type="inferred from homology"/>
<dbReference type="RefSeq" id="WP_184657112.1">
    <property type="nucleotide sequence ID" value="NZ_CP031518.1"/>
</dbReference>
<organism evidence="9 10">
    <name type="scientific">Treponema ruminis</name>
    <dbReference type="NCBI Taxonomy" id="744515"/>
    <lineage>
        <taxon>Bacteria</taxon>
        <taxon>Pseudomonadati</taxon>
        <taxon>Spirochaetota</taxon>
        <taxon>Spirochaetia</taxon>
        <taxon>Spirochaetales</taxon>
        <taxon>Treponemataceae</taxon>
        <taxon>Treponema</taxon>
    </lineage>
</organism>
<comment type="caution">
    <text evidence="9">The sequence shown here is derived from an EMBL/GenBank/DDBJ whole genome shotgun (WGS) entry which is preliminary data.</text>
</comment>
<dbReference type="AlphaFoldDB" id="A0A7W8G7B6"/>
<dbReference type="PANTHER" id="PTHR23090">
    <property type="entry name" value="NH 3 /GLUTAMINE-DEPENDENT NAD + SYNTHETASE"/>
    <property type="match status" value="1"/>
</dbReference>
<reference evidence="9 10" key="1">
    <citation type="submission" date="2020-08" db="EMBL/GenBank/DDBJ databases">
        <title>Genomic Encyclopedia of Type Strains, Phase IV (KMG-IV): sequencing the most valuable type-strain genomes for metagenomic binning, comparative biology and taxonomic classification.</title>
        <authorList>
            <person name="Goeker M."/>
        </authorList>
    </citation>
    <scope>NUCLEOTIDE SEQUENCE [LARGE SCALE GENOMIC DNA]</scope>
    <source>
        <strain evidence="9 10">DSM 103462</strain>
    </source>
</reference>
<dbReference type="CDD" id="cd00553">
    <property type="entry name" value="NAD_synthase"/>
    <property type="match status" value="1"/>
</dbReference>
<dbReference type="UniPathway" id="UPA00253"/>
<dbReference type="EC" id="6.3.1.5" evidence="7"/>
<accession>A0A7W8G7B6</accession>
<evidence type="ECO:0000259" key="8">
    <source>
        <dbReference type="Pfam" id="PF02540"/>
    </source>
</evidence>
<evidence type="ECO:0000256" key="4">
    <source>
        <dbReference type="ARBA" id="ARBA00022840"/>
    </source>
</evidence>
<dbReference type="GO" id="GO:0008795">
    <property type="term" value="F:NAD+ synthase activity"/>
    <property type="evidence" value="ECO:0007669"/>
    <property type="project" value="UniProtKB-EC"/>
</dbReference>
<dbReference type="GO" id="GO:0009435">
    <property type="term" value="P:NAD+ biosynthetic process"/>
    <property type="evidence" value="ECO:0007669"/>
    <property type="project" value="UniProtKB-UniPathway"/>
</dbReference>
<keyword evidence="5 6" id="KW-0520">NAD</keyword>
<evidence type="ECO:0000256" key="1">
    <source>
        <dbReference type="ARBA" id="ARBA00004790"/>
    </source>
</evidence>
<evidence type="ECO:0000256" key="3">
    <source>
        <dbReference type="ARBA" id="ARBA00022741"/>
    </source>
</evidence>
<evidence type="ECO:0000256" key="7">
    <source>
        <dbReference type="RuleBase" id="RU003812"/>
    </source>
</evidence>
<comment type="similarity">
    <text evidence="6">Belongs to the NAD synthetase family.</text>
</comment>
<dbReference type="Proteomes" id="UP000518887">
    <property type="component" value="Unassembled WGS sequence"/>
</dbReference>
<evidence type="ECO:0000313" key="9">
    <source>
        <dbReference type="EMBL" id="MBB5225150.1"/>
    </source>
</evidence>
<comment type="pathway">
    <text evidence="1">Cofactor biosynthesis; NAD(+) biosynthesis.</text>
</comment>
<dbReference type="InterPro" id="IPR022310">
    <property type="entry name" value="NAD/GMP_synthase"/>
</dbReference>
<evidence type="ECO:0000256" key="6">
    <source>
        <dbReference type="RuleBase" id="RU003811"/>
    </source>
</evidence>
<dbReference type="GO" id="GO:0005737">
    <property type="term" value="C:cytoplasm"/>
    <property type="evidence" value="ECO:0007669"/>
    <property type="project" value="InterPro"/>
</dbReference>
<dbReference type="Pfam" id="PF02540">
    <property type="entry name" value="NAD_synthase"/>
    <property type="match status" value="1"/>
</dbReference>
<feature type="domain" description="NAD/GMP synthase" evidence="8">
    <location>
        <begin position="12"/>
        <end position="253"/>
    </location>
</feature>
<keyword evidence="2 6" id="KW-0436">Ligase</keyword>
<dbReference type="GO" id="GO:0004359">
    <property type="term" value="F:glutaminase activity"/>
    <property type="evidence" value="ECO:0007669"/>
    <property type="project" value="InterPro"/>
</dbReference>
<evidence type="ECO:0000256" key="5">
    <source>
        <dbReference type="ARBA" id="ARBA00023027"/>
    </source>
</evidence>
<keyword evidence="4 6" id="KW-0067">ATP-binding</keyword>
<dbReference type="GO" id="GO:0005524">
    <property type="term" value="F:ATP binding"/>
    <property type="evidence" value="ECO:0007669"/>
    <property type="project" value="UniProtKB-KW"/>
</dbReference>
<dbReference type="Gene3D" id="3.40.50.620">
    <property type="entry name" value="HUPs"/>
    <property type="match status" value="1"/>
</dbReference>
<dbReference type="InterPro" id="IPR003694">
    <property type="entry name" value="NAD_synthase"/>
</dbReference>
<gene>
    <name evidence="9" type="ORF">HNP76_000490</name>
</gene>
<sequence>MSEYNFDVAKITNEVVEWIQKWISENGNELTKVIVGVSGGKDSSVVSALMVKALGKERVIGVMMPNGEQKDISDSQTLVSHLGIKNYTVNIAQAYEGLQSAFAVAGVVDTDENALFDENHAKLLNDSFSSVFRTNTPARLRMATLYGIGAQIGNCRVANTCNLSEDLVGYSTFYGDAAGDFAPINKLTTEEVVAIGDYLGLPSSLTHKAPSDGMCGKTDEDNLGFTYHEVNELARKNVKGENAEKIIAKYKANLFKVKIIALPCYRPNLPLFLEI</sequence>
<dbReference type="NCBIfam" id="TIGR00552">
    <property type="entry name" value="nadE"/>
    <property type="match status" value="1"/>
</dbReference>
<dbReference type="SUPFAM" id="SSF52402">
    <property type="entry name" value="Adenine nucleotide alpha hydrolases-like"/>
    <property type="match status" value="1"/>
</dbReference>
<dbReference type="PANTHER" id="PTHR23090:SF9">
    <property type="entry name" value="GLUTAMINE-DEPENDENT NAD(+) SYNTHETASE"/>
    <property type="match status" value="1"/>
</dbReference>
<evidence type="ECO:0000313" key="10">
    <source>
        <dbReference type="Proteomes" id="UP000518887"/>
    </source>
</evidence>
<dbReference type="InterPro" id="IPR014729">
    <property type="entry name" value="Rossmann-like_a/b/a_fold"/>
</dbReference>
<protein>
    <recommendedName>
        <fullName evidence="7">NH(3)-dependent NAD(+) synthetase</fullName>
        <ecNumber evidence="7">6.3.1.5</ecNumber>
    </recommendedName>
</protein>
<name>A0A7W8G7B6_9SPIR</name>
<keyword evidence="3 6" id="KW-0547">Nucleotide-binding</keyword>
<comment type="catalytic activity">
    <reaction evidence="7">
        <text>deamido-NAD(+) + NH4(+) + ATP = AMP + diphosphate + NAD(+) + H(+)</text>
        <dbReference type="Rhea" id="RHEA:21188"/>
        <dbReference type="ChEBI" id="CHEBI:15378"/>
        <dbReference type="ChEBI" id="CHEBI:28938"/>
        <dbReference type="ChEBI" id="CHEBI:30616"/>
        <dbReference type="ChEBI" id="CHEBI:33019"/>
        <dbReference type="ChEBI" id="CHEBI:57540"/>
        <dbReference type="ChEBI" id="CHEBI:58437"/>
        <dbReference type="ChEBI" id="CHEBI:456215"/>
        <dbReference type="EC" id="6.3.1.5"/>
    </reaction>
</comment>
<evidence type="ECO:0000256" key="2">
    <source>
        <dbReference type="ARBA" id="ARBA00022598"/>
    </source>
</evidence>